<evidence type="ECO:0000313" key="2">
    <source>
        <dbReference type="Proteomes" id="UP000678545"/>
    </source>
</evidence>
<dbReference type="Proteomes" id="UP000678545">
    <property type="component" value="Unassembled WGS sequence"/>
</dbReference>
<proteinExistence type="predicted"/>
<gene>
    <name evidence="1" type="ORF">KDM90_17635</name>
</gene>
<dbReference type="EMBL" id="JAGSPJ010000025">
    <property type="protein sequence ID" value="MBR7801834.1"/>
    <property type="molecule type" value="Genomic_DNA"/>
</dbReference>
<dbReference type="AlphaFoldDB" id="A0A941E205"/>
<organism evidence="1 2">
    <name type="scientific">Undibacterium fentianense</name>
    <dbReference type="NCBI Taxonomy" id="2828728"/>
    <lineage>
        <taxon>Bacteria</taxon>
        <taxon>Pseudomonadati</taxon>
        <taxon>Pseudomonadota</taxon>
        <taxon>Betaproteobacteria</taxon>
        <taxon>Burkholderiales</taxon>
        <taxon>Oxalobacteraceae</taxon>
        <taxon>Undibacterium</taxon>
    </lineage>
</organism>
<evidence type="ECO:0000313" key="1">
    <source>
        <dbReference type="EMBL" id="MBR7801834.1"/>
    </source>
</evidence>
<reference evidence="1" key="1">
    <citation type="submission" date="2021-04" db="EMBL/GenBank/DDBJ databases">
        <title>novel species isolated from subtropical streams in China.</title>
        <authorList>
            <person name="Lu H."/>
        </authorList>
    </citation>
    <scope>NUCLEOTIDE SEQUENCE</scope>
    <source>
        <strain evidence="1">FT137W</strain>
    </source>
</reference>
<accession>A0A941E205</accession>
<feature type="non-terminal residue" evidence="1">
    <location>
        <position position="1"/>
    </location>
</feature>
<sequence length="108" mass="10558">ISLNSSTAISASQAVTITNPLTAPNAAQLNITKLYSGDTVPSKVTTQPTIGVQAVCSISGTKTTSFTAGTTGTITGLVQGETCTVTETAITGGVLAGGYTFGATSAAV</sequence>
<name>A0A941E205_9BURK</name>
<protein>
    <submittedName>
        <fullName evidence="1">Uncharacterized protein</fullName>
    </submittedName>
</protein>
<dbReference type="RefSeq" id="WP_212676939.1">
    <property type="nucleotide sequence ID" value="NZ_JAGSPJ010000025.1"/>
</dbReference>
<feature type="non-terminal residue" evidence="1">
    <location>
        <position position="108"/>
    </location>
</feature>
<comment type="caution">
    <text evidence="1">The sequence shown here is derived from an EMBL/GenBank/DDBJ whole genome shotgun (WGS) entry which is preliminary data.</text>
</comment>
<keyword evidence="2" id="KW-1185">Reference proteome</keyword>